<dbReference type="Gene3D" id="1.20.120.1760">
    <property type="match status" value="1"/>
</dbReference>
<comment type="subcellular location">
    <subcellularLocation>
        <location evidence="2">Endomembrane system</location>
        <topology evidence="2">Multi-pass membrane protein</topology>
    </subcellularLocation>
</comment>
<organism evidence="16">
    <name type="scientific">marine metagenome</name>
    <dbReference type="NCBI Taxonomy" id="408172"/>
    <lineage>
        <taxon>unclassified sequences</taxon>
        <taxon>metagenomes</taxon>
        <taxon>ecological metagenomes</taxon>
    </lineage>
</organism>
<protein>
    <recommendedName>
        <fullName evidence="5">CDP-diacylglycerol--serine O-phosphatidyltransferase</fullName>
        <ecNumber evidence="4">2.7.8.8</ecNumber>
    </recommendedName>
    <alternativeName>
        <fullName evidence="14">Phosphatidylserine synthase</fullName>
    </alternativeName>
</protein>
<dbReference type="InterPro" id="IPR043130">
    <property type="entry name" value="CDP-OH_PTrfase_TM_dom"/>
</dbReference>
<dbReference type="GO" id="GO:0008654">
    <property type="term" value="P:phospholipid biosynthetic process"/>
    <property type="evidence" value="ECO:0007669"/>
    <property type="project" value="UniProtKB-KW"/>
</dbReference>
<comment type="catalytic activity">
    <reaction evidence="1">
        <text>a CDP-1,2-diacyl-sn-glycerol + L-serine = a 1,2-diacyl-sn-glycero-3-phospho-L-serine + CMP + H(+)</text>
        <dbReference type="Rhea" id="RHEA:16913"/>
        <dbReference type="ChEBI" id="CHEBI:15378"/>
        <dbReference type="ChEBI" id="CHEBI:33384"/>
        <dbReference type="ChEBI" id="CHEBI:57262"/>
        <dbReference type="ChEBI" id="CHEBI:58332"/>
        <dbReference type="ChEBI" id="CHEBI:60377"/>
        <dbReference type="EC" id="2.7.8.8"/>
    </reaction>
</comment>
<feature type="transmembrane region" description="Helical" evidence="15">
    <location>
        <begin position="96"/>
        <end position="114"/>
    </location>
</feature>
<evidence type="ECO:0000256" key="12">
    <source>
        <dbReference type="ARBA" id="ARBA00023209"/>
    </source>
</evidence>
<dbReference type="AlphaFoldDB" id="A0A382NIF0"/>
<evidence type="ECO:0000256" key="11">
    <source>
        <dbReference type="ARBA" id="ARBA00023136"/>
    </source>
</evidence>
<accession>A0A382NIF0</accession>
<evidence type="ECO:0000256" key="9">
    <source>
        <dbReference type="ARBA" id="ARBA00022989"/>
    </source>
</evidence>
<dbReference type="EMBL" id="UINC01099866">
    <property type="protein sequence ID" value="SVC59462.1"/>
    <property type="molecule type" value="Genomic_DNA"/>
</dbReference>
<evidence type="ECO:0000256" key="1">
    <source>
        <dbReference type="ARBA" id="ARBA00000287"/>
    </source>
</evidence>
<evidence type="ECO:0000313" key="16">
    <source>
        <dbReference type="EMBL" id="SVC59462.1"/>
    </source>
</evidence>
<keyword evidence="11 15" id="KW-0472">Membrane</keyword>
<reference evidence="16" key="1">
    <citation type="submission" date="2018-05" db="EMBL/GenBank/DDBJ databases">
        <authorList>
            <person name="Lanie J.A."/>
            <person name="Ng W.-L."/>
            <person name="Kazmierczak K.M."/>
            <person name="Andrzejewski T.M."/>
            <person name="Davidsen T.M."/>
            <person name="Wayne K.J."/>
            <person name="Tettelin H."/>
            <person name="Glass J.I."/>
            <person name="Rusch D."/>
            <person name="Podicherti R."/>
            <person name="Tsui H.-C.T."/>
            <person name="Winkler M.E."/>
        </authorList>
    </citation>
    <scope>NUCLEOTIDE SEQUENCE</scope>
</reference>
<feature type="transmembrane region" description="Helical" evidence="15">
    <location>
        <begin position="163"/>
        <end position="183"/>
    </location>
</feature>
<dbReference type="InterPro" id="IPR048254">
    <property type="entry name" value="CDP_ALCOHOL_P_TRANSF_CS"/>
</dbReference>
<feature type="transmembrane region" description="Helical" evidence="15">
    <location>
        <begin position="7"/>
        <end position="29"/>
    </location>
</feature>
<evidence type="ECO:0000256" key="7">
    <source>
        <dbReference type="ARBA" id="ARBA00022679"/>
    </source>
</evidence>
<dbReference type="PANTHER" id="PTHR14269:SF61">
    <property type="entry name" value="CDP-DIACYLGLYCEROL--SERINE O-PHOSPHATIDYLTRANSFERASE"/>
    <property type="match status" value="1"/>
</dbReference>
<evidence type="ECO:0000256" key="5">
    <source>
        <dbReference type="ARBA" id="ARBA00017171"/>
    </source>
</evidence>
<proteinExistence type="inferred from homology"/>
<keyword evidence="13" id="KW-1208">Phospholipid metabolism</keyword>
<dbReference type="NCBIfam" id="TIGR00473">
    <property type="entry name" value="pssA"/>
    <property type="match status" value="1"/>
</dbReference>
<evidence type="ECO:0000256" key="15">
    <source>
        <dbReference type="SAM" id="Phobius"/>
    </source>
</evidence>
<evidence type="ECO:0000256" key="8">
    <source>
        <dbReference type="ARBA" id="ARBA00022692"/>
    </source>
</evidence>
<dbReference type="GO" id="GO:0016020">
    <property type="term" value="C:membrane"/>
    <property type="evidence" value="ECO:0007669"/>
    <property type="project" value="InterPro"/>
</dbReference>
<dbReference type="GO" id="GO:0003882">
    <property type="term" value="F:CDP-diacylglycerol-serine O-phosphatidyltransferase activity"/>
    <property type="evidence" value="ECO:0007669"/>
    <property type="project" value="UniProtKB-EC"/>
</dbReference>
<comment type="similarity">
    <text evidence="3">Belongs to the CDP-alcohol phosphatidyltransferase class-I family.</text>
</comment>
<keyword evidence="7" id="KW-0808">Transferase</keyword>
<name>A0A382NIF0_9ZZZZ</name>
<evidence type="ECO:0000256" key="2">
    <source>
        <dbReference type="ARBA" id="ARBA00004127"/>
    </source>
</evidence>
<feature type="transmembrane region" description="Helical" evidence="15">
    <location>
        <begin position="126"/>
        <end position="143"/>
    </location>
</feature>
<evidence type="ECO:0000256" key="4">
    <source>
        <dbReference type="ARBA" id="ARBA00013174"/>
    </source>
</evidence>
<evidence type="ECO:0000256" key="13">
    <source>
        <dbReference type="ARBA" id="ARBA00023264"/>
    </source>
</evidence>
<keyword evidence="6" id="KW-0444">Lipid biosynthesis</keyword>
<dbReference type="InterPro" id="IPR000462">
    <property type="entry name" value="CDP-OH_P_trans"/>
</dbReference>
<dbReference type="Pfam" id="PF01066">
    <property type="entry name" value="CDP-OH_P_transf"/>
    <property type="match status" value="1"/>
</dbReference>
<feature type="transmembrane region" description="Helical" evidence="15">
    <location>
        <begin position="72"/>
        <end position="90"/>
    </location>
</feature>
<keyword evidence="9 15" id="KW-1133">Transmembrane helix</keyword>
<dbReference type="PANTHER" id="PTHR14269">
    <property type="entry name" value="CDP-DIACYLGLYCEROL--GLYCEROL-3-PHOSPHATE 3-PHOSPHATIDYLTRANSFERASE-RELATED"/>
    <property type="match status" value="1"/>
</dbReference>
<feature type="transmembrane region" description="Helical" evidence="15">
    <location>
        <begin position="35"/>
        <end position="51"/>
    </location>
</feature>
<dbReference type="InterPro" id="IPR004533">
    <property type="entry name" value="CDP-diaglyc--ser_O-PTrfase"/>
</dbReference>
<feature type="non-terminal residue" evidence="16">
    <location>
        <position position="246"/>
    </location>
</feature>
<keyword evidence="8 15" id="KW-0812">Transmembrane</keyword>
<evidence type="ECO:0000256" key="10">
    <source>
        <dbReference type="ARBA" id="ARBA00023098"/>
    </source>
</evidence>
<evidence type="ECO:0000256" key="6">
    <source>
        <dbReference type="ARBA" id="ARBA00022516"/>
    </source>
</evidence>
<evidence type="ECO:0000256" key="14">
    <source>
        <dbReference type="ARBA" id="ARBA00032361"/>
    </source>
</evidence>
<keyword evidence="12" id="KW-0594">Phospholipid biosynthesis</keyword>
<dbReference type="PROSITE" id="PS00379">
    <property type="entry name" value="CDP_ALCOHOL_P_TRANSF"/>
    <property type="match status" value="1"/>
</dbReference>
<dbReference type="GO" id="GO:0012505">
    <property type="term" value="C:endomembrane system"/>
    <property type="evidence" value="ECO:0007669"/>
    <property type="project" value="UniProtKB-SubCell"/>
</dbReference>
<evidence type="ECO:0000256" key="3">
    <source>
        <dbReference type="ARBA" id="ARBA00010441"/>
    </source>
</evidence>
<feature type="transmembrane region" description="Helical" evidence="15">
    <location>
        <begin position="195"/>
        <end position="217"/>
    </location>
</feature>
<sequence length="246" mass="27440">MKTLRKGIIILPSAFTLANLFFGFYAIIATTRGDFIEAGWFIVWAAIVDLLDGRIARATRTGSKFGAELDSLVDTVSFGVAPAFIMYTLYFSDGNWNWILPLAYLMAVVVRLARFNIEQAGEQKRYFHGLPCPTPGIILATFYPFSQTPIFQDYLVTIPMSRITGILLIVLSALMLSNIPYALVPQISFQSTRGILKSGWIVINIIVAILIPSYYFFPALIGYTIWGLGKAVIQGLLERLPERDPL</sequence>
<dbReference type="EC" id="2.7.8.8" evidence="4"/>
<gene>
    <name evidence="16" type="ORF">METZ01_LOCUS312316</name>
</gene>
<keyword evidence="10" id="KW-0443">Lipid metabolism</keyword>
<dbReference type="InterPro" id="IPR050324">
    <property type="entry name" value="CDP-alcohol_PTase-I"/>
</dbReference>